<evidence type="ECO:0000313" key="3">
    <source>
        <dbReference type="Proteomes" id="UP001058003"/>
    </source>
</evidence>
<reference evidence="2" key="1">
    <citation type="submission" date="2021-04" db="EMBL/GenBank/DDBJ databases">
        <title>Dactylosporangium aurantiacum NRRL B-8018 full assembly.</title>
        <authorList>
            <person name="Hartkoorn R.C."/>
            <person name="Beaudoing E."/>
            <person name="Hot D."/>
        </authorList>
    </citation>
    <scope>NUCLEOTIDE SEQUENCE</scope>
    <source>
        <strain evidence="2">NRRL B-8018</strain>
    </source>
</reference>
<organism evidence="2 3">
    <name type="scientific">Dactylosporangium aurantiacum</name>
    <dbReference type="NCBI Taxonomy" id="35754"/>
    <lineage>
        <taxon>Bacteria</taxon>
        <taxon>Bacillati</taxon>
        <taxon>Actinomycetota</taxon>
        <taxon>Actinomycetes</taxon>
        <taxon>Micromonosporales</taxon>
        <taxon>Micromonosporaceae</taxon>
        <taxon>Dactylosporangium</taxon>
    </lineage>
</organism>
<name>A0A9Q9IHX2_9ACTN</name>
<keyword evidence="1" id="KW-0472">Membrane</keyword>
<dbReference type="Proteomes" id="UP001058003">
    <property type="component" value="Chromosome"/>
</dbReference>
<accession>A0A9Q9IHX2</accession>
<gene>
    <name evidence="2" type="ORF">Daura_45465</name>
</gene>
<dbReference type="RefSeq" id="WP_033365544.1">
    <property type="nucleotide sequence ID" value="NZ_CP073767.1"/>
</dbReference>
<protein>
    <submittedName>
        <fullName evidence="2">Uncharacterized protein</fullName>
    </submittedName>
</protein>
<dbReference type="EMBL" id="CP073767">
    <property type="protein sequence ID" value="UWZ53689.1"/>
    <property type="molecule type" value="Genomic_DNA"/>
</dbReference>
<evidence type="ECO:0000313" key="2">
    <source>
        <dbReference type="EMBL" id="UWZ53689.1"/>
    </source>
</evidence>
<dbReference type="KEGG" id="daur:Daura_45465"/>
<feature type="transmembrane region" description="Helical" evidence="1">
    <location>
        <begin position="38"/>
        <end position="62"/>
    </location>
</feature>
<keyword evidence="1" id="KW-1133">Transmembrane helix</keyword>
<evidence type="ECO:0000256" key="1">
    <source>
        <dbReference type="SAM" id="Phobius"/>
    </source>
</evidence>
<proteinExistence type="predicted"/>
<keyword evidence="1" id="KW-0812">Transmembrane</keyword>
<keyword evidence="3" id="KW-1185">Reference proteome</keyword>
<sequence length="262" mass="28748">MPSTFTYPTRPDLQRWAEQLGLALDEGATRRQQRQLRIAVQLFTKSVLCVLGLSVLLAWLAVHADTDRIFWILYSAAILAPLLAVGLFRTTVAGLWPETAVRYYLTALIDRLRDWAAAPDEGLRYLRKVIPPLERSLLSPALQARLAGSQWARKRLRARFEAVLRQLGEAELHLLNAPVDGAQETANQVIEKLGVLLLAVSQHHYAALVEPAEDDPPAARVGDVAGSWGRKLVEALSSKGLDWAVTALASAMVAVGVPVLRG</sequence>
<feature type="transmembrane region" description="Helical" evidence="1">
    <location>
        <begin position="68"/>
        <end position="88"/>
    </location>
</feature>
<dbReference type="AlphaFoldDB" id="A0A9Q9IHX2"/>